<name>A0A5B9ECQ0_9BACT</name>
<gene>
    <name evidence="1" type="ORF">FTW19_13505</name>
</gene>
<dbReference type="OrthoDB" id="5165349at2"/>
<dbReference type="AlphaFoldDB" id="A0A5B9ECQ0"/>
<dbReference type="SUPFAM" id="SSF48208">
    <property type="entry name" value="Six-hairpin glycosidases"/>
    <property type="match status" value="1"/>
</dbReference>
<dbReference type="EMBL" id="CP042806">
    <property type="protein sequence ID" value="QEE28925.1"/>
    <property type="molecule type" value="Genomic_DNA"/>
</dbReference>
<protein>
    <recommendedName>
        <fullName evidence="3">Alpha-L-rhamnosidase six-hairpin glycosidase domain-containing protein</fullName>
    </recommendedName>
</protein>
<dbReference type="GO" id="GO:0005975">
    <property type="term" value="P:carbohydrate metabolic process"/>
    <property type="evidence" value="ECO:0007669"/>
    <property type="project" value="InterPro"/>
</dbReference>
<dbReference type="RefSeq" id="WP_147648123.1">
    <property type="nucleotide sequence ID" value="NZ_CP042806.1"/>
</dbReference>
<dbReference type="Proteomes" id="UP000321820">
    <property type="component" value="Chromosome"/>
</dbReference>
<organism evidence="1 2">
    <name type="scientific">Terriglobus albidus</name>
    <dbReference type="NCBI Taxonomy" id="1592106"/>
    <lineage>
        <taxon>Bacteria</taxon>
        <taxon>Pseudomonadati</taxon>
        <taxon>Acidobacteriota</taxon>
        <taxon>Terriglobia</taxon>
        <taxon>Terriglobales</taxon>
        <taxon>Acidobacteriaceae</taxon>
        <taxon>Terriglobus</taxon>
    </lineage>
</organism>
<dbReference type="InterPro" id="IPR008928">
    <property type="entry name" value="6-hairpin_glycosidase_sf"/>
</dbReference>
<proteinExistence type="predicted"/>
<evidence type="ECO:0000313" key="1">
    <source>
        <dbReference type="EMBL" id="QEE28925.1"/>
    </source>
</evidence>
<evidence type="ECO:0008006" key="3">
    <source>
        <dbReference type="Google" id="ProtNLM"/>
    </source>
</evidence>
<dbReference type="KEGG" id="talb:FTW19_13505"/>
<sequence length="548" mass="62776">MAGSQKSEMKAIYQFLDSPLKSTEGNRVEWELNLPPKGQRELRFFMKASVDDSVSLDTAPALWFETEWTRAKRVWTDRWNSAFTPGNNFFSGNAPTLFAKDSAISEIYYRSVLTLMVLLRTNLWSDRTFITSGERAKGTVYYWDTSLFSTLFAMLEPKQMKEQIKLFLEQDPHEDAVIVFKTKRPASPEKIKTPEGWDLRGYAANDLSIFRLTWSYLSVTQDKAFLNEKIADQTVKERLQVLATDWKKLLREPSDKLSDYGEAPNLLECVPTYIHKVPSFNAANAWMMREYADIIEFAGNHSEANELRQEATEMVKAVMTLYEPGKGVWASVHRDGSRVEMRHCYDFATVGRFMAADLPPTVRREMVEFVQRELLTEKWMRAQSMLDVAAANSDRPDHGPMGAYDAWPAVTVDAMCSLGYWKDAILFLRRTRAAIYEGVYAQAREFYGPRRREYDAPIRIAQREGCMRECTGGGAFAETIINTLFGYIPKLGRQLTLSNPETPRGFEGELHHVRFGGDQFAIQSDSDGLHLRKEVNARSRSHVPRTEE</sequence>
<dbReference type="Gene3D" id="1.50.10.10">
    <property type="match status" value="1"/>
</dbReference>
<dbReference type="InterPro" id="IPR012341">
    <property type="entry name" value="6hp_glycosidase-like_sf"/>
</dbReference>
<reference evidence="1 2" key="1">
    <citation type="submission" date="2019-08" db="EMBL/GenBank/DDBJ databases">
        <title>Complete genome sequence of Terriglobus albidus strain ORNL.</title>
        <authorList>
            <person name="Podar M."/>
        </authorList>
    </citation>
    <scope>NUCLEOTIDE SEQUENCE [LARGE SCALE GENOMIC DNA]</scope>
    <source>
        <strain evidence="1 2">ORNL</strain>
    </source>
</reference>
<keyword evidence="2" id="KW-1185">Reference proteome</keyword>
<accession>A0A5B9ECQ0</accession>
<evidence type="ECO:0000313" key="2">
    <source>
        <dbReference type="Proteomes" id="UP000321820"/>
    </source>
</evidence>